<keyword evidence="4" id="KW-1185">Reference proteome</keyword>
<evidence type="ECO:0000313" key="3">
    <source>
        <dbReference type="EMBL" id="KAF6016639.1"/>
    </source>
</evidence>
<dbReference type="InterPro" id="IPR050348">
    <property type="entry name" value="Protein-Tyr_Phosphatase"/>
</dbReference>
<keyword evidence="1" id="KW-0472">Membrane</keyword>
<evidence type="ECO:0000259" key="2">
    <source>
        <dbReference type="PROSITE" id="PS50055"/>
    </source>
</evidence>
<sequence>MTGSKLYTQVSSTTPNISLYDNQTVSSPLSLGMQWDSQLYAFVALVISFTVVVFLVATMQWLRSYKDTPAAKKKAAIRKNKKLKALEEKRIGQVSMNSVSCETFLSSYKKKLKDQFLPIEFKALGRSSEEYPQLIASLPCNFQKNNSRNVLPYDHSRVCLDTPPTMVDNDYINANFIFKMQNAKRVKAYIAAQGPLPNTVADFWKMVWQEGVNTIVMLTNVFSYSKQECEKYWHNTYSMYGDIHVYQESVSITCHYTIRHFSISKVGSEATRIFVL</sequence>
<dbReference type="SMART" id="SM00194">
    <property type="entry name" value="PTPc"/>
    <property type="match status" value="1"/>
</dbReference>
<dbReference type="EMBL" id="VXIV02003496">
    <property type="protein sequence ID" value="KAF6016639.1"/>
    <property type="molecule type" value="Genomic_DNA"/>
</dbReference>
<gene>
    <name evidence="3" type="ORF">EB796_025058</name>
</gene>
<dbReference type="Gene3D" id="3.90.190.10">
    <property type="entry name" value="Protein tyrosine phosphatase superfamily"/>
    <property type="match status" value="1"/>
</dbReference>
<feature type="domain" description="Tyrosine-protein phosphatase" evidence="2">
    <location>
        <begin position="117"/>
        <end position="276"/>
    </location>
</feature>
<dbReference type="PRINTS" id="PR00700">
    <property type="entry name" value="PRTYPHPHTASE"/>
</dbReference>
<proteinExistence type="predicted"/>
<dbReference type="InterPro" id="IPR029021">
    <property type="entry name" value="Prot-tyrosine_phosphatase-like"/>
</dbReference>
<dbReference type="InterPro" id="IPR000242">
    <property type="entry name" value="PTP_cat"/>
</dbReference>
<keyword evidence="1" id="KW-1133">Transmembrane helix</keyword>
<protein>
    <submittedName>
        <fullName evidence="3">PTPRJ</fullName>
    </submittedName>
</protein>
<reference evidence="3" key="1">
    <citation type="submission" date="2020-06" db="EMBL/GenBank/DDBJ databases">
        <title>Draft genome of Bugula neritina, a colonial animal packing powerful symbionts and potential medicines.</title>
        <authorList>
            <person name="Rayko M."/>
        </authorList>
    </citation>
    <scope>NUCLEOTIDE SEQUENCE [LARGE SCALE GENOMIC DNA]</scope>
    <source>
        <strain evidence="3">Kwan_BN1</strain>
    </source>
</reference>
<dbReference type="OrthoDB" id="6274266at2759"/>
<dbReference type="PANTHER" id="PTHR19134">
    <property type="entry name" value="RECEPTOR-TYPE TYROSINE-PROTEIN PHOSPHATASE"/>
    <property type="match status" value="1"/>
</dbReference>
<comment type="caution">
    <text evidence="3">The sequence shown here is derived from an EMBL/GenBank/DDBJ whole genome shotgun (WGS) entry which is preliminary data.</text>
</comment>
<dbReference type="Proteomes" id="UP000593567">
    <property type="component" value="Unassembled WGS sequence"/>
</dbReference>
<organism evidence="3 4">
    <name type="scientific">Bugula neritina</name>
    <name type="common">Brown bryozoan</name>
    <name type="synonym">Sertularia neritina</name>
    <dbReference type="NCBI Taxonomy" id="10212"/>
    <lineage>
        <taxon>Eukaryota</taxon>
        <taxon>Metazoa</taxon>
        <taxon>Spiralia</taxon>
        <taxon>Lophotrochozoa</taxon>
        <taxon>Bryozoa</taxon>
        <taxon>Gymnolaemata</taxon>
        <taxon>Cheilostomatida</taxon>
        <taxon>Flustrina</taxon>
        <taxon>Buguloidea</taxon>
        <taxon>Bugulidae</taxon>
        <taxon>Bugula</taxon>
    </lineage>
</organism>
<feature type="transmembrane region" description="Helical" evidence="1">
    <location>
        <begin position="39"/>
        <end position="62"/>
    </location>
</feature>
<dbReference type="AlphaFoldDB" id="A0A7J7IRR0"/>
<dbReference type="PROSITE" id="PS50055">
    <property type="entry name" value="TYR_PHOSPHATASE_PTP"/>
    <property type="match status" value="1"/>
</dbReference>
<dbReference type="SUPFAM" id="SSF52799">
    <property type="entry name" value="(Phosphotyrosine protein) phosphatases II"/>
    <property type="match status" value="1"/>
</dbReference>
<evidence type="ECO:0000256" key="1">
    <source>
        <dbReference type="SAM" id="Phobius"/>
    </source>
</evidence>
<dbReference type="GO" id="GO:0004725">
    <property type="term" value="F:protein tyrosine phosphatase activity"/>
    <property type="evidence" value="ECO:0007669"/>
    <property type="project" value="InterPro"/>
</dbReference>
<dbReference type="Pfam" id="PF00102">
    <property type="entry name" value="Y_phosphatase"/>
    <property type="match status" value="1"/>
</dbReference>
<dbReference type="PANTHER" id="PTHR19134:SF561">
    <property type="entry name" value="PROTEIN TYROSINE PHOSPHATASE 36E, ISOFORM A"/>
    <property type="match status" value="1"/>
</dbReference>
<accession>A0A7J7IRR0</accession>
<name>A0A7J7IRR0_BUGNE</name>
<evidence type="ECO:0000313" key="4">
    <source>
        <dbReference type="Proteomes" id="UP000593567"/>
    </source>
</evidence>
<keyword evidence="1" id="KW-0812">Transmembrane</keyword>